<dbReference type="InterPro" id="IPR050349">
    <property type="entry name" value="WD_LIS1/nudF_dynein_reg"/>
</dbReference>
<evidence type="ECO:0000313" key="5">
    <source>
        <dbReference type="EMBL" id="BBE09774.1"/>
    </source>
</evidence>
<dbReference type="PRINTS" id="PR00320">
    <property type="entry name" value="GPROTEINBRPT"/>
</dbReference>
<feature type="repeat" description="WD" evidence="3">
    <location>
        <begin position="1368"/>
        <end position="1409"/>
    </location>
</feature>
<feature type="repeat" description="WD" evidence="3">
    <location>
        <begin position="1410"/>
        <end position="1451"/>
    </location>
</feature>
<feature type="repeat" description="WD" evidence="3">
    <location>
        <begin position="1116"/>
        <end position="1157"/>
    </location>
</feature>
<keyword evidence="1 3" id="KW-0853">WD repeat</keyword>
<dbReference type="InterPro" id="IPR007111">
    <property type="entry name" value="NACHT_NTPase"/>
</dbReference>
<name>A0A2Z6EWC0_9BURK</name>
<dbReference type="PROSITE" id="PS50294">
    <property type="entry name" value="WD_REPEATS_REGION"/>
    <property type="match status" value="12"/>
</dbReference>
<evidence type="ECO:0000256" key="1">
    <source>
        <dbReference type="ARBA" id="ARBA00022574"/>
    </source>
</evidence>
<dbReference type="InterPro" id="IPR036322">
    <property type="entry name" value="WD40_repeat_dom_sf"/>
</dbReference>
<keyword evidence="6" id="KW-1185">Reference proteome</keyword>
<dbReference type="Gene3D" id="2.160.20.80">
    <property type="entry name" value="E3 ubiquitin-protein ligase SopA"/>
    <property type="match status" value="1"/>
</dbReference>
<dbReference type="InterPro" id="IPR001646">
    <property type="entry name" value="5peptide_repeat"/>
</dbReference>
<feature type="repeat" description="WD" evidence="3">
    <location>
        <begin position="1074"/>
        <end position="1115"/>
    </location>
</feature>
<dbReference type="SUPFAM" id="SSF141571">
    <property type="entry name" value="Pentapeptide repeat-like"/>
    <property type="match status" value="1"/>
</dbReference>
<feature type="repeat" description="WD" evidence="3">
    <location>
        <begin position="1536"/>
        <end position="1577"/>
    </location>
</feature>
<dbReference type="SUPFAM" id="SSF52540">
    <property type="entry name" value="P-loop containing nucleoside triphosphate hydrolases"/>
    <property type="match status" value="1"/>
</dbReference>
<feature type="repeat" description="WD" evidence="3">
    <location>
        <begin position="1452"/>
        <end position="1493"/>
    </location>
</feature>
<dbReference type="PANTHER" id="PTHR44129">
    <property type="entry name" value="WD REPEAT-CONTAINING PROTEIN POP1"/>
    <property type="match status" value="1"/>
</dbReference>
<evidence type="ECO:0000259" key="4">
    <source>
        <dbReference type="Pfam" id="PF05729"/>
    </source>
</evidence>
<dbReference type="PROSITE" id="PS50082">
    <property type="entry name" value="WD_REPEATS_2"/>
    <property type="match status" value="12"/>
</dbReference>
<dbReference type="RefSeq" id="WP_126353995.1">
    <property type="nucleotide sequence ID" value="NZ_AP018150.1"/>
</dbReference>
<dbReference type="Pfam" id="PF00400">
    <property type="entry name" value="WD40"/>
    <property type="match status" value="14"/>
</dbReference>
<dbReference type="InterPro" id="IPR027417">
    <property type="entry name" value="P-loop_NTPase"/>
</dbReference>
<dbReference type="PROSITE" id="PS00675">
    <property type="entry name" value="SIGMA54_INTERACT_1"/>
    <property type="match status" value="1"/>
</dbReference>
<dbReference type="KEGG" id="mcys:MCB1EB_1613"/>
<dbReference type="EMBL" id="AP018150">
    <property type="protein sequence ID" value="BBE09774.1"/>
    <property type="molecule type" value="Genomic_DNA"/>
</dbReference>
<reference evidence="5 6" key="1">
    <citation type="journal article" date="2018" name="Microbes Environ.">
        <title>Comparative Genomic Insights into Endofungal Lifestyles of Two Bacterial Endosymbionts, Mycoavidus cysteinexigens and Burkholderia rhizoxinica.</title>
        <authorList>
            <person name="Sharmin D."/>
            <person name="Guo Y."/>
            <person name="Nishizawa T."/>
            <person name="Ohshima S."/>
            <person name="Sato Y."/>
            <person name="Takashima Y."/>
            <person name="Narisawa K."/>
            <person name="Ohta H."/>
        </authorList>
    </citation>
    <scope>NUCLEOTIDE SEQUENCE [LARGE SCALE GENOMIC DNA]</scope>
    <source>
        <strain evidence="5 6">B1-EB</strain>
    </source>
</reference>
<feature type="repeat" description="WD" evidence="3">
    <location>
        <begin position="1158"/>
        <end position="1199"/>
    </location>
</feature>
<dbReference type="PROSITE" id="PS00678">
    <property type="entry name" value="WD_REPEATS_1"/>
    <property type="match status" value="11"/>
</dbReference>
<dbReference type="Pfam" id="PF00805">
    <property type="entry name" value="Pentapeptide"/>
    <property type="match status" value="1"/>
</dbReference>
<dbReference type="InterPro" id="IPR015943">
    <property type="entry name" value="WD40/YVTN_repeat-like_dom_sf"/>
</dbReference>
<feature type="repeat" description="WD" evidence="3">
    <location>
        <begin position="1326"/>
        <end position="1367"/>
    </location>
</feature>
<organism evidence="5 6">
    <name type="scientific">Mycoavidus cysteinexigens</name>
    <dbReference type="NCBI Taxonomy" id="1553431"/>
    <lineage>
        <taxon>Bacteria</taxon>
        <taxon>Pseudomonadati</taxon>
        <taxon>Pseudomonadota</taxon>
        <taxon>Betaproteobacteria</taxon>
        <taxon>Burkholderiales</taxon>
        <taxon>Burkholderiaceae</taxon>
        <taxon>Mycoavidus</taxon>
    </lineage>
</organism>
<accession>A0A2Z6EWC0</accession>
<feature type="repeat" description="WD" evidence="3">
    <location>
        <begin position="1200"/>
        <end position="1241"/>
    </location>
</feature>
<proteinExistence type="predicted"/>
<protein>
    <submittedName>
        <fullName evidence="5">NB-ARC domain protein</fullName>
    </submittedName>
</protein>
<dbReference type="CDD" id="cd00200">
    <property type="entry name" value="WD40"/>
    <property type="match status" value="2"/>
</dbReference>
<evidence type="ECO:0000313" key="6">
    <source>
        <dbReference type="Proteomes" id="UP000282597"/>
    </source>
</evidence>
<sequence>MLGNISPSALPETLARNLGDYYLGQARAEKEKGNLDTALTLYDQLKDTLKSLGSVKEALRKAQYPHTLADETLRKMMADAYFERGKVLEGLNLFSKARVSYCKAETWGHDEAKQPPAEAVQFPLSVHSAPSSKWESVRTAIPALISVQKKSNLVDYLFKKALLTLNSLKVSNKPSLFLVYAHNNVDHGKAEAETSKYFIERLSELEGVKLYSDQAPMGRPYIMSPEELKKDGKLGDILTNQLCLLPAQVIKDVKPVDKAVVCCSEVLGSYLKWADYKKFHEELREAYFKDLEAYGKNNEQNDTVAIRKVLKKFSEEAEYKAGFHHVLTEIAFLQIRAEQPKEHGILPVSLTLNSYEECLGAFIKATVVRIEDIPRLEGQAQKGGEVYQNQSRHLVLFKLIERLLVGSPESKTFLDKFWTGHSTLITLLKNNSKLGELEFSKLLESIFDGIQRAQHSQLAAIMQEQNEQRWALNADPKVELETRYFDSLKQDEAFDQLLQLYVEPRGKAKLHEAGTHSDSDNNSVNNSSGLLPQVEAFLKDKKVILLTGDSGAGKTTFNRRLEKHLWEHKKADDAIPLFISLPSIDKPEHDLIAKALKKRGLSELQIQKLKKEKFVFILDGYDEIRQTQNLYVSNFINKSDGWQGQMVISCRSEYLGQDYCSRFQPNPMLQDKDTLFQEVVVEPFSEKESDQYLEKYVAHNPTGWTAQAYREAFSQQSNLKDLISNPFLLRVVLDALPYVEKKGKAVSAIQLRLDLYDQFVKQWFERNQQRLSTQELTGSKREVFRELSDDDFAEHGIAFAQELAVHLYTENGGKPVVEYSLRKDKGSWKDAFFDRKEENQLLREAWPLIRSGTEYRFIHKSLLEYFVARSLFESFDRCMDLSARQRRGSAASVYSFEERAVLPPKTQRELSLTPKHWTGDLGIVRLLTDRVQQESIFKEQLLAIIERSKTDKSVRQTASNAMTILVRAGVPFPDADLKGIQIPGADLSFGFFDSVQLQGADLRKATLRASWLHNANLSGAQMAGVQFGEWAYLQEESEVNSCAYSPDGKTCVIGLDNGTIRVYATSNWEKMHTLTGHTSCVFSVVYSPSGSQIASGSGDDTVRVWDAQSGAAVHTLTGHTNRVTSVVYSPSGLQIASGSGDDTVRVWDAQSGAAVHTLTGHTGRVFSVVYSPSGLQLASGSSDKTVRVWDAQSGAAVHTLTGHTDSVRSVVYSPSGSQIASGGGDKTVRLWDAQSGAAVHTLTGHNEGVNSVVYSPSGLQIASGSSDDTVRLWDAQSGAAVHTLTGHTSWVNSVVYSPSGLQIASGSGDNTVRLWDAQSGASVHTLTGHTGWVNSVVYSPSGLQIASGSGDDTVRVWDAQGGAAVHALTGHTGSVRSVVYSPSGLQLASGSVDTTVRVWEAQSGAAVHTLTGHTNWVNSVVYSPSALQIASGSSDKTVRVWEAQSGAAVHTLTGHTWDVYSVVYSPSGLQIASGSADKTVRVWEAQSGASVHTLTGHTKEVNSVVYSPSGLQIASGSGDDTVRLWDAQSGAAVHTLTGHTGRVFSVVYSPSGLQLASGSNDKTVRLWEVASGHCLSVIQAWSAVLSVAWRGQNGHNYLVSGSADRLVRQWELKKDPEKGYQAVLCWHMPRHTELMVKDMLIEEAQGLSELNVALLKQRGAAVSPKLMPAAMIQEE</sequence>
<keyword evidence="2" id="KW-0677">Repeat</keyword>
<dbReference type="Gene3D" id="3.40.50.300">
    <property type="entry name" value="P-loop containing nucleotide triphosphate hydrolases"/>
    <property type="match status" value="1"/>
</dbReference>
<feature type="repeat" description="WD" evidence="3">
    <location>
        <begin position="1494"/>
        <end position="1535"/>
    </location>
</feature>
<dbReference type="Pfam" id="PF05729">
    <property type="entry name" value="NACHT"/>
    <property type="match status" value="1"/>
</dbReference>
<dbReference type="Proteomes" id="UP000282597">
    <property type="component" value="Chromosome"/>
</dbReference>
<evidence type="ECO:0000256" key="2">
    <source>
        <dbReference type="ARBA" id="ARBA00022737"/>
    </source>
</evidence>
<dbReference type="SUPFAM" id="SSF50978">
    <property type="entry name" value="WD40 repeat-like"/>
    <property type="match status" value="2"/>
</dbReference>
<gene>
    <name evidence="5" type="ORF">MCB1EB_1613</name>
</gene>
<dbReference type="InterPro" id="IPR020472">
    <property type="entry name" value="WD40_PAC1"/>
</dbReference>
<feature type="domain" description="NACHT" evidence="4">
    <location>
        <begin position="543"/>
        <end position="699"/>
    </location>
</feature>
<dbReference type="InterPro" id="IPR019775">
    <property type="entry name" value="WD40_repeat_CS"/>
</dbReference>
<feature type="repeat" description="WD" evidence="3">
    <location>
        <begin position="1242"/>
        <end position="1283"/>
    </location>
</feature>
<evidence type="ECO:0000256" key="3">
    <source>
        <dbReference type="PROSITE-ProRule" id="PRU00221"/>
    </source>
</evidence>
<dbReference type="Gene3D" id="2.130.10.10">
    <property type="entry name" value="YVTN repeat-like/Quinoprotein amine dehydrogenase"/>
    <property type="match status" value="7"/>
</dbReference>
<dbReference type="SMART" id="SM00320">
    <property type="entry name" value="WD40"/>
    <property type="match status" value="14"/>
</dbReference>
<feature type="repeat" description="WD" evidence="3">
    <location>
        <begin position="1284"/>
        <end position="1325"/>
    </location>
</feature>
<dbReference type="InterPro" id="IPR025662">
    <property type="entry name" value="Sigma_54_int_dom_ATP-bd_1"/>
</dbReference>
<dbReference type="InterPro" id="IPR001680">
    <property type="entry name" value="WD40_rpt"/>
</dbReference>